<accession>A0ABS5V271</accession>
<feature type="domain" description="Response regulatory" evidence="4">
    <location>
        <begin position="3"/>
        <end position="116"/>
    </location>
</feature>
<keyword evidence="3" id="KW-0597">Phosphoprotein</keyword>
<dbReference type="NCBIfam" id="NF008677">
    <property type="entry name" value="PRK11697.1"/>
    <property type="match status" value="1"/>
</dbReference>
<dbReference type="PROSITE" id="PS50110">
    <property type="entry name" value="RESPONSE_REGULATORY"/>
    <property type="match status" value="1"/>
</dbReference>
<gene>
    <name evidence="6" type="primary">btsR</name>
    <name evidence="6" type="synonym">yehT</name>
    <name evidence="6" type="ORF">KJI95_01185</name>
</gene>
<dbReference type="Gene3D" id="3.40.50.2300">
    <property type="match status" value="1"/>
</dbReference>
<evidence type="ECO:0000313" key="6">
    <source>
        <dbReference type="EMBL" id="MBT1443143.1"/>
    </source>
</evidence>
<feature type="domain" description="HTH LytTR-type" evidence="5">
    <location>
        <begin position="135"/>
        <end position="235"/>
    </location>
</feature>
<evidence type="ECO:0000259" key="4">
    <source>
        <dbReference type="PROSITE" id="PS50110"/>
    </source>
</evidence>
<dbReference type="SMART" id="SM00448">
    <property type="entry name" value="REC"/>
    <property type="match status" value="1"/>
</dbReference>
<dbReference type="Proteomes" id="UP001195903">
    <property type="component" value="Unassembled WGS sequence"/>
</dbReference>
<evidence type="ECO:0000313" key="7">
    <source>
        <dbReference type="Proteomes" id="UP001195903"/>
    </source>
</evidence>
<evidence type="ECO:0000256" key="3">
    <source>
        <dbReference type="PROSITE-ProRule" id="PRU00169"/>
    </source>
</evidence>
<proteinExistence type="predicted"/>
<organism evidence="6 7">
    <name type="scientific">Shewanella jiangmenensis</name>
    <dbReference type="NCBI Taxonomy" id="2837387"/>
    <lineage>
        <taxon>Bacteria</taxon>
        <taxon>Pseudomonadati</taxon>
        <taxon>Pseudomonadota</taxon>
        <taxon>Gammaproteobacteria</taxon>
        <taxon>Alteromonadales</taxon>
        <taxon>Shewanellaceae</taxon>
        <taxon>Shewanella</taxon>
    </lineage>
</organism>
<sequence length="236" mass="26604">MISCILIDDEPFARDELAELLLSHADVKVVACASNAIEAIQAINEHKPQLVFLDIQMPRISGIELLAMLDKATMLRVVFVTAFDEFAIKAFELHAFDYLLKPIDEKRLAHTLERLRGDLEPRDLSPLAPQTLSHLPCFSGNKLKVVPIEEVEFIFSDLGGVHVSTRAGMVHTHLTLKMLEQKTPLMFCHRQYLIAPSAIAEIELIDAGAEVITRLGKRVPVSRRYLKELKQHFGFQ</sequence>
<dbReference type="InterPro" id="IPR007492">
    <property type="entry name" value="LytTR_DNA-bd_dom"/>
</dbReference>
<dbReference type="PROSITE" id="PS50930">
    <property type="entry name" value="HTH_LYTTR"/>
    <property type="match status" value="1"/>
</dbReference>
<reference evidence="6 7" key="1">
    <citation type="submission" date="2021-05" db="EMBL/GenBank/DDBJ databases">
        <title>Shewanella sp. JM162201.</title>
        <authorList>
            <person name="Xu S."/>
            <person name="Li A."/>
        </authorList>
    </citation>
    <scope>NUCLEOTIDE SEQUENCE [LARGE SCALE GENOMIC DNA]</scope>
    <source>
        <strain evidence="6 7">JM162201</strain>
    </source>
</reference>
<feature type="modified residue" description="4-aspartylphosphate" evidence="3">
    <location>
        <position position="54"/>
    </location>
</feature>
<dbReference type="SMART" id="SM00850">
    <property type="entry name" value="LytTR"/>
    <property type="match status" value="1"/>
</dbReference>
<dbReference type="PANTHER" id="PTHR48111:SF3">
    <property type="entry name" value="TRANSCRIPTIONAL REGULATORY PROTEIN BTSR"/>
    <property type="match status" value="1"/>
</dbReference>
<evidence type="ECO:0000256" key="1">
    <source>
        <dbReference type="ARBA" id="ARBA00023012"/>
    </source>
</evidence>
<evidence type="ECO:0000259" key="5">
    <source>
        <dbReference type="PROSITE" id="PS50930"/>
    </source>
</evidence>
<comment type="caution">
    <text evidence="6">The sequence shown here is derived from an EMBL/GenBank/DDBJ whole genome shotgun (WGS) entry which is preliminary data.</text>
</comment>
<dbReference type="InterPro" id="IPR011006">
    <property type="entry name" value="CheY-like_superfamily"/>
</dbReference>
<dbReference type="CDD" id="cd17532">
    <property type="entry name" value="REC_LytTR_AlgR-like"/>
    <property type="match status" value="1"/>
</dbReference>
<dbReference type="InterPro" id="IPR039420">
    <property type="entry name" value="WalR-like"/>
</dbReference>
<dbReference type="SUPFAM" id="SSF52172">
    <property type="entry name" value="CheY-like"/>
    <property type="match status" value="1"/>
</dbReference>
<dbReference type="Pfam" id="PF04397">
    <property type="entry name" value="LytTR"/>
    <property type="match status" value="1"/>
</dbReference>
<evidence type="ECO:0000256" key="2">
    <source>
        <dbReference type="ARBA" id="ARBA00023125"/>
    </source>
</evidence>
<dbReference type="RefSeq" id="WP_214505341.1">
    <property type="nucleotide sequence ID" value="NZ_JAHEPS010000001.1"/>
</dbReference>
<keyword evidence="2" id="KW-0238">DNA-binding</keyword>
<dbReference type="EMBL" id="JAHEPS010000001">
    <property type="protein sequence ID" value="MBT1443143.1"/>
    <property type="molecule type" value="Genomic_DNA"/>
</dbReference>
<protein>
    <submittedName>
        <fullName evidence="6">Two-component system response regulator BtsR</fullName>
    </submittedName>
</protein>
<dbReference type="PANTHER" id="PTHR48111">
    <property type="entry name" value="REGULATOR OF RPOS"/>
    <property type="match status" value="1"/>
</dbReference>
<dbReference type="Gene3D" id="2.40.50.1020">
    <property type="entry name" value="LytTr DNA-binding domain"/>
    <property type="match status" value="1"/>
</dbReference>
<name>A0ABS5V271_9GAMM</name>
<keyword evidence="7" id="KW-1185">Reference proteome</keyword>
<dbReference type="Pfam" id="PF00072">
    <property type="entry name" value="Response_reg"/>
    <property type="match status" value="1"/>
</dbReference>
<keyword evidence="1" id="KW-0902">Two-component regulatory system</keyword>
<dbReference type="InterPro" id="IPR001789">
    <property type="entry name" value="Sig_transdc_resp-reg_receiver"/>
</dbReference>